<feature type="transmembrane region" description="Helical" evidence="6">
    <location>
        <begin position="109"/>
        <end position="127"/>
    </location>
</feature>
<dbReference type="InterPro" id="IPR004307">
    <property type="entry name" value="TspO_MBR"/>
</dbReference>
<dbReference type="STRING" id="1280950.HJO_12266"/>
<proteinExistence type="inferred from homology"/>
<comment type="subcellular location">
    <subcellularLocation>
        <location evidence="1">Membrane</location>
        <topology evidence="1">Multi-pass membrane protein</topology>
    </subcellularLocation>
</comment>
<keyword evidence="5 6" id="KW-0472">Membrane</keyword>
<comment type="caution">
    <text evidence="7">The sequence shown here is derived from an EMBL/GenBank/DDBJ whole genome shotgun (WGS) entry which is preliminary data.</text>
</comment>
<dbReference type="InterPro" id="IPR038330">
    <property type="entry name" value="TspO/MBR-related_sf"/>
</dbReference>
<feature type="transmembrane region" description="Helical" evidence="6">
    <location>
        <begin position="52"/>
        <end position="74"/>
    </location>
</feature>
<dbReference type="OrthoDB" id="9795496at2"/>
<feature type="transmembrane region" description="Helical" evidence="6">
    <location>
        <begin position="86"/>
        <end position="103"/>
    </location>
</feature>
<dbReference type="Proteomes" id="UP000025171">
    <property type="component" value="Unassembled WGS sequence"/>
</dbReference>
<evidence type="ECO:0000313" key="7">
    <source>
        <dbReference type="EMBL" id="KCZ90623.1"/>
    </source>
</evidence>
<evidence type="ECO:0000256" key="5">
    <source>
        <dbReference type="ARBA" id="ARBA00023136"/>
    </source>
</evidence>
<name>A0A059FJI0_9PROT</name>
<dbReference type="GO" id="GO:0033013">
    <property type="term" value="P:tetrapyrrole metabolic process"/>
    <property type="evidence" value="ECO:0007669"/>
    <property type="project" value="UniProtKB-ARBA"/>
</dbReference>
<evidence type="ECO:0000256" key="2">
    <source>
        <dbReference type="ARBA" id="ARBA00007524"/>
    </source>
</evidence>
<comment type="similarity">
    <text evidence="2">Belongs to the TspO/BZRP family.</text>
</comment>
<accession>A0A059FJI0</accession>
<dbReference type="Pfam" id="PF03073">
    <property type="entry name" value="TspO_MBR"/>
    <property type="match status" value="1"/>
</dbReference>
<keyword evidence="3 6" id="KW-0812">Transmembrane</keyword>
<evidence type="ECO:0000256" key="3">
    <source>
        <dbReference type="ARBA" id="ARBA00022692"/>
    </source>
</evidence>
<evidence type="ECO:0000313" key="8">
    <source>
        <dbReference type="Proteomes" id="UP000025171"/>
    </source>
</evidence>
<dbReference type="PATRIC" id="fig|1280950.3.peg.2459"/>
<sequence>MPVRLHPLPWLSFLIIAASVGLTGWVTAAVATTRSRASFSRLEMPPLVPSPGVFASLSLLTLLLMTAGAVLVAYRTGNFRDASGPLGLFFTAQGVLTGWALVFFGVGDIALSLGVLAVLFILVIAMGRDFLRFSRPAAWLQVPVALWIAFLAYLNAGIWGANPGG</sequence>
<evidence type="ECO:0000256" key="6">
    <source>
        <dbReference type="SAM" id="Phobius"/>
    </source>
</evidence>
<dbReference type="eggNOG" id="COG3476">
    <property type="taxonomic scope" value="Bacteria"/>
</dbReference>
<gene>
    <name evidence="7" type="ORF">HJO_12266</name>
</gene>
<keyword evidence="8" id="KW-1185">Reference proteome</keyword>
<dbReference type="CDD" id="cd15904">
    <property type="entry name" value="TSPO_MBR"/>
    <property type="match status" value="1"/>
</dbReference>
<evidence type="ECO:0000256" key="4">
    <source>
        <dbReference type="ARBA" id="ARBA00022989"/>
    </source>
</evidence>
<keyword evidence="4 6" id="KW-1133">Transmembrane helix</keyword>
<dbReference type="Gene3D" id="1.20.1260.100">
    <property type="entry name" value="TspO/MBR protein"/>
    <property type="match status" value="1"/>
</dbReference>
<dbReference type="RefSeq" id="WP_051618556.1">
    <property type="nucleotide sequence ID" value="NZ_ARYK01000006.1"/>
</dbReference>
<dbReference type="EMBL" id="ARYK01000006">
    <property type="protein sequence ID" value="KCZ90623.1"/>
    <property type="molecule type" value="Genomic_DNA"/>
</dbReference>
<protein>
    <submittedName>
        <fullName evidence="7">TspO and MBR like protein</fullName>
    </submittedName>
</protein>
<dbReference type="GO" id="GO:0016020">
    <property type="term" value="C:membrane"/>
    <property type="evidence" value="ECO:0007669"/>
    <property type="project" value="UniProtKB-SubCell"/>
</dbReference>
<organism evidence="7 8">
    <name type="scientific">Hyphomonas johnsonii MHS-2</name>
    <dbReference type="NCBI Taxonomy" id="1280950"/>
    <lineage>
        <taxon>Bacteria</taxon>
        <taxon>Pseudomonadati</taxon>
        <taxon>Pseudomonadota</taxon>
        <taxon>Alphaproteobacteria</taxon>
        <taxon>Hyphomonadales</taxon>
        <taxon>Hyphomonadaceae</taxon>
        <taxon>Hyphomonas</taxon>
    </lineage>
</organism>
<evidence type="ECO:0000256" key="1">
    <source>
        <dbReference type="ARBA" id="ARBA00004141"/>
    </source>
</evidence>
<dbReference type="AlphaFoldDB" id="A0A059FJI0"/>
<feature type="transmembrane region" description="Helical" evidence="6">
    <location>
        <begin position="139"/>
        <end position="161"/>
    </location>
</feature>
<dbReference type="PANTHER" id="PTHR10057">
    <property type="entry name" value="PERIPHERAL-TYPE BENZODIAZEPINE RECEPTOR"/>
    <property type="match status" value="1"/>
</dbReference>
<reference evidence="7 8" key="1">
    <citation type="journal article" date="2014" name="Antonie Van Leeuwenhoek">
        <title>Hyphomonas beringensis sp. nov. and Hyphomonas chukchiensis sp. nov., isolated from surface seawater of the Bering Sea and Chukchi Sea.</title>
        <authorList>
            <person name="Li C."/>
            <person name="Lai Q."/>
            <person name="Li G."/>
            <person name="Dong C."/>
            <person name="Wang J."/>
            <person name="Liao Y."/>
            <person name="Shao Z."/>
        </authorList>
    </citation>
    <scope>NUCLEOTIDE SEQUENCE [LARGE SCALE GENOMIC DNA]</scope>
    <source>
        <strain evidence="7 8">MHS-2</strain>
    </source>
</reference>
<dbReference type="PANTHER" id="PTHR10057:SF0">
    <property type="entry name" value="TRANSLOCATOR PROTEIN"/>
    <property type="match status" value="1"/>
</dbReference>